<gene>
    <name evidence="4" type="ORF">KY290_001682</name>
</gene>
<accession>A0ABQ7WPZ9</accession>
<dbReference type="InterPro" id="IPR036875">
    <property type="entry name" value="Znf_CCHC_sf"/>
</dbReference>
<sequence>MPRTSAAAIVSAASATMLPSLSFNPTHQLSIKLTSTNFLLWRTQFLSMIRGYGLEHHLDGSQPIPERFLGENRVNPLYQNWLYTLRRGSDSIEMYIQKAKSIDDQLVALQHLINKDDLAKYVKGGLGVSYRPFTRSIDATQIDVSFDTLYGLLLTEERQLKNEESAIIASTTYYGMAQPQQGRGRGRGRGGYFASPSPLGRGFSTSVQTAATNNQFYNPVTQSAPLDNSTISCYNCGGLGHVSRVCPSPRTGNANRSVNKPSSNLASTSSQPSQSRLMDIGTTHHLTANLDNLAIHSKWF</sequence>
<dbReference type="SMART" id="SM00343">
    <property type="entry name" value="ZnF_C2HC"/>
    <property type="match status" value="1"/>
</dbReference>
<evidence type="ECO:0000256" key="2">
    <source>
        <dbReference type="SAM" id="MobiDB-lite"/>
    </source>
</evidence>
<comment type="caution">
    <text evidence="4">The sequence shown here is derived from an EMBL/GenBank/DDBJ whole genome shotgun (WGS) entry which is preliminary data.</text>
</comment>
<dbReference type="Gene3D" id="4.10.60.10">
    <property type="entry name" value="Zinc finger, CCHC-type"/>
    <property type="match status" value="1"/>
</dbReference>
<dbReference type="EMBL" id="JAIVGD010000001">
    <property type="protein sequence ID" value="KAH0782084.1"/>
    <property type="molecule type" value="Genomic_DNA"/>
</dbReference>
<proteinExistence type="predicted"/>
<organism evidence="4 5">
    <name type="scientific">Solanum tuberosum</name>
    <name type="common">Potato</name>
    <dbReference type="NCBI Taxonomy" id="4113"/>
    <lineage>
        <taxon>Eukaryota</taxon>
        <taxon>Viridiplantae</taxon>
        <taxon>Streptophyta</taxon>
        <taxon>Embryophyta</taxon>
        <taxon>Tracheophyta</taxon>
        <taxon>Spermatophyta</taxon>
        <taxon>Magnoliopsida</taxon>
        <taxon>eudicotyledons</taxon>
        <taxon>Gunneridae</taxon>
        <taxon>Pentapetalae</taxon>
        <taxon>asterids</taxon>
        <taxon>lamiids</taxon>
        <taxon>Solanales</taxon>
        <taxon>Solanaceae</taxon>
        <taxon>Solanoideae</taxon>
        <taxon>Solaneae</taxon>
        <taxon>Solanum</taxon>
    </lineage>
</organism>
<dbReference type="InterPro" id="IPR001878">
    <property type="entry name" value="Znf_CCHC"/>
</dbReference>
<evidence type="ECO:0000259" key="3">
    <source>
        <dbReference type="PROSITE" id="PS50158"/>
    </source>
</evidence>
<dbReference type="PANTHER" id="PTHR47481">
    <property type="match status" value="1"/>
</dbReference>
<evidence type="ECO:0000256" key="1">
    <source>
        <dbReference type="PROSITE-ProRule" id="PRU00047"/>
    </source>
</evidence>
<keyword evidence="1" id="KW-0863">Zinc-finger</keyword>
<reference evidence="4 5" key="1">
    <citation type="journal article" date="2021" name="bioRxiv">
        <title>Chromosome-scale and haplotype-resolved genome assembly of a tetraploid potato cultivar.</title>
        <authorList>
            <person name="Sun H."/>
            <person name="Jiao W.-B."/>
            <person name="Krause K."/>
            <person name="Campoy J.A."/>
            <person name="Goel M."/>
            <person name="Folz-Donahue K."/>
            <person name="Kukat C."/>
            <person name="Huettel B."/>
            <person name="Schneeberger K."/>
        </authorList>
    </citation>
    <scope>NUCLEOTIDE SEQUENCE [LARGE SCALE GENOMIC DNA]</scope>
    <source>
        <strain evidence="4">SolTubOtavaFocal</strain>
        <tissue evidence="4">Leaves</tissue>
    </source>
</reference>
<feature type="domain" description="CCHC-type" evidence="3">
    <location>
        <begin position="233"/>
        <end position="248"/>
    </location>
</feature>
<dbReference type="PROSITE" id="PS50158">
    <property type="entry name" value="ZF_CCHC"/>
    <property type="match status" value="1"/>
</dbReference>
<keyword evidence="5" id="KW-1185">Reference proteome</keyword>
<dbReference type="PANTHER" id="PTHR47481:SF5">
    <property type="entry name" value="RIBONUCLEASE H-LIKE DOMAIN, GAG-PRE-INTEGRASE DOMAIN, GAG-POLYPEPTIDE OF LTR COPIA-TYPE-RELATED"/>
    <property type="match status" value="1"/>
</dbReference>
<feature type="region of interest" description="Disordered" evidence="2">
    <location>
        <begin position="250"/>
        <end position="276"/>
    </location>
</feature>
<keyword evidence="1" id="KW-0862">Zinc</keyword>
<keyword evidence="1" id="KW-0479">Metal-binding</keyword>
<evidence type="ECO:0000313" key="4">
    <source>
        <dbReference type="EMBL" id="KAH0782084.1"/>
    </source>
</evidence>
<dbReference type="Pfam" id="PF00098">
    <property type="entry name" value="zf-CCHC"/>
    <property type="match status" value="1"/>
</dbReference>
<dbReference type="Proteomes" id="UP000826656">
    <property type="component" value="Unassembled WGS sequence"/>
</dbReference>
<name>A0ABQ7WPZ9_SOLTU</name>
<dbReference type="SUPFAM" id="SSF57756">
    <property type="entry name" value="Retrovirus zinc finger-like domains"/>
    <property type="match status" value="1"/>
</dbReference>
<protein>
    <recommendedName>
        <fullName evidence="3">CCHC-type domain-containing protein</fullName>
    </recommendedName>
</protein>
<evidence type="ECO:0000313" key="5">
    <source>
        <dbReference type="Proteomes" id="UP000826656"/>
    </source>
</evidence>